<dbReference type="EMBL" id="CP012850">
    <property type="protein sequence ID" value="ALI37180.1"/>
    <property type="molecule type" value="Genomic_DNA"/>
</dbReference>
<dbReference type="InterPro" id="IPR011856">
    <property type="entry name" value="tRNA_endonuc-like_dom_sf"/>
</dbReference>
<dbReference type="NCBIfam" id="TIGR00324">
    <property type="entry name" value="endA"/>
    <property type="match status" value="1"/>
</dbReference>
<dbReference type="KEGG" id="taa:NMY3_02993"/>
<dbReference type="GO" id="GO:0003676">
    <property type="term" value="F:nucleic acid binding"/>
    <property type="evidence" value="ECO:0007669"/>
    <property type="project" value="InterPro"/>
</dbReference>
<feature type="domain" description="tRNA intron endonuclease N-terminal" evidence="3">
    <location>
        <begin position="58"/>
        <end position="115"/>
    </location>
</feature>
<keyword evidence="5" id="KW-1185">Reference proteome</keyword>
<dbReference type="Pfam" id="PF01974">
    <property type="entry name" value="tRNA_int_endo"/>
    <property type="match status" value="1"/>
</dbReference>
<evidence type="ECO:0000256" key="1">
    <source>
        <dbReference type="SAM" id="MobiDB-lite"/>
    </source>
</evidence>
<dbReference type="GO" id="GO:0000213">
    <property type="term" value="F:tRNA-intron lyase activity"/>
    <property type="evidence" value="ECO:0007669"/>
    <property type="project" value="InterPro"/>
</dbReference>
<organism evidence="4 5">
    <name type="scientific">Candidatus Nitrosocosmicus oleophilus</name>
    <dbReference type="NCBI Taxonomy" id="1353260"/>
    <lineage>
        <taxon>Archaea</taxon>
        <taxon>Nitrososphaerota</taxon>
        <taxon>Nitrososphaeria</taxon>
        <taxon>Nitrososphaerales</taxon>
        <taxon>Nitrososphaeraceae</taxon>
        <taxon>Candidatus Nitrosocosmicus</taxon>
    </lineage>
</organism>
<evidence type="ECO:0000313" key="5">
    <source>
        <dbReference type="Proteomes" id="UP000058925"/>
    </source>
</evidence>
<dbReference type="Proteomes" id="UP000058925">
    <property type="component" value="Chromosome"/>
</dbReference>
<keyword evidence="4" id="KW-0540">Nuclease</keyword>
<dbReference type="SUPFAM" id="SSF53032">
    <property type="entry name" value="tRNA-intron endonuclease catalytic domain-like"/>
    <property type="match status" value="1"/>
</dbReference>
<proteinExistence type="predicted"/>
<name>A0A654M2F1_9ARCH</name>
<dbReference type="GO" id="GO:0005737">
    <property type="term" value="C:cytoplasm"/>
    <property type="evidence" value="ECO:0007669"/>
    <property type="project" value="TreeGrafter"/>
</dbReference>
<dbReference type="Gene3D" id="3.40.1170.20">
    <property type="entry name" value="tRNA intron endonuclease, N-terminal domain"/>
    <property type="match status" value="1"/>
</dbReference>
<dbReference type="CDD" id="cd22363">
    <property type="entry name" value="tRNA-intron_lyase_C"/>
    <property type="match status" value="1"/>
</dbReference>
<dbReference type="InterPro" id="IPR006676">
    <property type="entry name" value="tRNA_splic"/>
</dbReference>
<feature type="compositionally biased region" description="Polar residues" evidence="1">
    <location>
        <begin position="27"/>
        <end position="37"/>
    </location>
</feature>
<accession>A0A654M2F1</accession>
<dbReference type="Gene3D" id="3.40.1350.10">
    <property type="match status" value="1"/>
</dbReference>
<keyword evidence="4" id="KW-0255">Endonuclease</keyword>
<dbReference type="RefSeq" id="WP_196816296.1">
    <property type="nucleotide sequence ID" value="NZ_CP012850.1"/>
</dbReference>
<keyword evidence="4" id="KW-0378">Hydrolase</keyword>
<dbReference type="InterPro" id="IPR006678">
    <property type="entry name" value="tRNA_intron_Endonuc_N"/>
</dbReference>
<protein>
    <submittedName>
        <fullName evidence="4">tRNA-splicing endonuclease subunit alpha</fullName>
    </submittedName>
</protein>
<dbReference type="InterPro" id="IPR006677">
    <property type="entry name" value="tRNA_intron_Endonuc_cat-like"/>
</dbReference>
<dbReference type="InterPro" id="IPR036740">
    <property type="entry name" value="tRNA_intron_Endonuc_N_sf"/>
</dbReference>
<feature type="compositionally biased region" description="Polar residues" evidence="1">
    <location>
        <begin position="1"/>
        <end position="19"/>
    </location>
</feature>
<feature type="region of interest" description="Disordered" evidence="1">
    <location>
        <begin position="1"/>
        <end position="41"/>
    </location>
</feature>
<dbReference type="GO" id="GO:0006388">
    <property type="term" value="P:tRNA splicing, via endonucleolytic cleavage and ligation"/>
    <property type="evidence" value="ECO:0007669"/>
    <property type="project" value="InterPro"/>
</dbReference>
<dbReference type="PANTHER" id="PTHR21227">
    <property type="entry name" value="TRNA-SPLICING ENDONUCLEASE SUBUNIT SEN2"/>
    <property type="match status" value="1"/>
</dbReference>
<feature type="domain" description="tRNA intron endonuclease catalytic" evidence="2">
    <location>
        <begin position="127"/>
        <end position="211"/>
    </location>
</feature>
<dbReference type="InterPro" id="IPR036167">
    <property type="entry name" value="tRNA_intron_Endo_cat-like_sf"/>
</dbReference>
<evidence type="ECO:0000259" key="2">
    <source>
        <dbReference type="Pfam" id="PF01974"/>
    </source>
</evidence>
<dbReference type="SUPFAM" id="SSF55267">
    <property type="entry name" value="tRNA-intron endonuclease N-terminal domain-like"/>
    <property type="match status" value="1"/>
</dbReference>
<sequence>MSSGNNSHNDPTESSQTGEPTDLDLSSFPTENSNDMKTSNEENIDSNFMIEAVHHAKEGKIVVPEAKQQDQLRNKGFGEIFNKEYVLNSLESLYLLQNNKIKIYRSKIEYDFSTFLKTLIKKDKKILTKYLIFRDLRSKGYVIKDGFGFGTDFRIYERGEYNKKTSKYISIGLNEGTNIKASEFADAIEQVENMGKSVVIAVVERRGEVIYYKTSKMTFFDNKKSKKLVT</sequence>
<dbReference type="GeneID" id="60422866"/>
<gene>
    <name evidence="4" type="ORF">NMY3_02993</name>
</gene>
<dbReference type="AlphaFoldDB" id="A0A654M2F1"/>
<evidence type="ECO:0000313" key="4">
    <source>
        <dbReference type="EMBL" id="ALI37180.1"/>
    </source>
</evidence>
<reference evidence="5" key="1">
    <citation type="submission" date="2015-10" db="EMBL/GenBank/DDBJ databases">
        <title>Niche specialization of a soil ammonia-oxidizing archaeon, Candidatus Nitrosocosmicus oleophilus.</title>
        <authorList>
            <person name="Jung M.-Y."/>
            <person name="Rhee S.-K."/>
        </authorList>
    </citation>
    <scope>NUCLEOTIDE SEQUENCE [LARGE SCALE GENOMIC DNA]</scope>
    <source>
        <strain evidence="5">MY3</strain>
    </source>
</reference>
<evidence type="ECO:0000259" key="3">
    <source>
        <dbReference type="Pfam" id="PF02778"/>
    </source>
</evidence>
<dbReference type="PANTHER" id="PTHR21227:SF0">
    <property type="entry name" value="TRNA-SPLICING ENDONUCLEASE SUBUNIT SEN2"/>
    <property type="match status" value="1"/>
</dbReference>
<dbReference type="OrthoDB" id="46045at2157"/>
<dbReference type="Pfam" id="PF02778">
    <property type="entry name" value="tRNA_int_endo_N"/>
    <property type="match status" value="1"/>
</dbReference>